<evidence type="ECO:0000313" key="1">
    <source>
        <dbReference type="EMBL" id="KRZ54258.1"/>
    </source>
</evidence>
<accession>A0A0V1L4S0</accession>
<name>A0A0V1L4S0_9BILA</name>
<dbReference type="EMBL" id="JYDW01000142">
    <property type="protein sequence ID" value="KRZ54258.1"/>
    <property type="molecule type" value="Genomic_DNA"/>
</dbReference>
<gene>
    <name evidence="1" type="ORF">T02_2267</name>
</gene>
<proteinExistence type="predicted"/>
<reference evidence="1 2" key="1">
    <citation type="submission" date="2015-05" db="EMBL/GenBank/DDBJ databases">
        <title>Evolution of Trichinella species and genotypes.</title>
        <authorList>
            <person name="Korhonen P.K."/>
            <person name="Edoardo P."/>
            <person name="Giuseppe L.R."/>
            <person name="Gasser R.B."/>
        </authorList>
    </citation>
    <scope>NUCLEOTIDE SEQUENCE [LARGE SCALE GENOMIC DNA]</scope>
    <source>
        <strain evidence="1">ISS10</strain>
    </source>
</reference>
<dbReference type="Proteomes" id="UP000054721">
    <property type="component" value="Unassembled WGS sequence"/>
</dbReference>
<dbReference type="OrthoDB" id="10586182at2759"/>
<dbReference type="AlphaFoldDB" id="A0A0V1L4S0"/>
<organism evidence="1 2">
    <name type="scientific">Trichinella nativa</name>
    <dbReference type="NCBI Taxonomy" id="6335"/>
    <lineage>
        <taxon>Eukaryota</taxon>
        <taxon>Metazoa</taxon>
        <taxon>Ecdysozoa</taxon>
        <taxon>Nematoda</taxon>
        <taxon>Enoplea</taxon>
        <taxon>Dorylaimia</taxon>
        <taxon>Trichinellida</taxon>
        <taxon>Trichinellidae</taxon>
        <taxon>Trichinella</taxon>
    </lineage>
</organism>
<protein>
    <submittedName>
        <fullName evidence="1">Uncharacterized protein</fullName>
    </submittedName>
</protein>
<keyword evidence="2" id="KW-1185">Reference proteome</keyword>
<evidence type="ECO:0000313" key="2">
    <source>
        <dbReference type="Proteomes" id="UP000054721"/>
    </source>
</evidence>
<sequence length="128" mass="14803">MMRLSTEDRFRRCGMACKSACLGFDPLAFKSLFLPIYDLNILSSVGFEAQNMNFLLQLSLTKLNILKILQNNLLAVCFSVHSIQIDFVDENFFSTSIYLFVMRTNDNVIIREEARLHFDRYSIDSASR</sequence>
<comment type="caution">
    <text evidence="1">The sequence shown here is derived from an EMBL/GenBank/DDBJ whole genome shotgun (WGS) entry which is preliminary data.</text>
</comment>